<sequence>MLPGVMMLKHLGEMEAAGRIMAAVIKVLEEKKALTYDLGGSAGTSGMADAIIEAME</sequence>
<protein>
    <submittedName>
        <fullName evidence="4">Putative tartrate dehydrogenase/decarboxylase TtuC</fullName>
        <ecNumber evidence="4">1.1.1.93</ecNumber>
    </submittedName>
</protein>
<name>A0A4Y7R7H8_9FIRM</name>
<evidence type="ECO:0000313" key="4">
    <source>
        <dbReference type="EMBL" id="TEB04669.1"/>
    </source>
</evidence>
<reference evidence="4 5" key="1">
    <citation type="journal article" date="2018" name="Environ. Microbiol.">
        <title>Novel energy conservation strategies and behaviour of Pelotomaculum schinkii driving syntrophic propionate catabolism.</title>
        <authorList>
            <person name="Hidalgo-Ahumada C.A.P."/>
            <person name="Nobu M.K."/>
            <person name="Narihiro T."/>
            <person name="Tamaki H."/>
            <person name="Liu W.T."/>
            <person name="Kamagata Y."/>
            <person name="Stams A.J.M."/>
            <person name="Imachi H."/>
            <person name="Sousa D.Z."/>
        </authorList>
    </citation>
    <scope>NUCLEOTIDE SEQUENCE [LARGE SCALE GENOMIC DNA]</scope>
    <source>
        <strain evidence="4 5">HH</strain>
    </source>
</reference>
<keyword evidence="5" id="KW-1185">Reference proteome</keyword>
<dbReference type="Gene3D" id="3.40.718.10">
    <property type="entry name" value="Isopropylmalate Dehydrogenase"/>
    <property type="match status" value="1"/>
</dbReference>
<dbReference type="InterPro" id="IPR024084">
    <property type="entry name" value="IsoPropMal-DH-like_dom"/>
</dbReference>
<gene>
    <name evidence="4" type="primary">ttuC'</name>
    <name evidence="4" type="ORF">Psch_03431</name>
</gene>
<evidence type="ECO:0000259" key="3">
    <source>
        <dbReference type="Pfam" id="PF00180"/>
    </source>
</evidence>
<keyword evidence="2 4" id="KW-0560">Oxidoreductase</keyword>
<dbReference type="AlphaFoldDB" id="A0A4Y7R7H8"/>
<dbReference type="Pfam" id="PF00180">
    <property type="entry name" value="Iso_dh"/>
    <property type="match status" value="1"/>
</dbReference>
<evidence type="ECO:0000313" key="5">
    <source>
        <dbReference type="Proteomes" id="UP000298324"/>
    </source>
</evidence>
<dbReference type="PANTHER" id="PTHR11835:SF34">
    <property type="entry name" value="ISOCITRATE DEHYDROGENASE [NAD] SUBUNIT ALPHA, MITOCHONDRIAL"/>
    <property type="match status" value="1"/>
</dbReference>
<dbReference type="GO" id="GO:0004449">
    <property type="term" value="F:isocitrate dehydrogenase (NAD+) activity"/>
    <property type="evidence" value="ECO:0007669"/>
    <property type="project" value="TreeGrafter"/>
</dbReference>
<proteinExistence type="inferred from homology"/>
<dbReference type="RefSeq" id="WP_345789100.1">
    <property type="nucleotide sequence ID" value="NZ_QFGA01000003.1"/>
</dbReference>
<dbReference type="EMBL" id="QFGA01000003">
    <property type="protein sequence ID" value="TEB04669.1"/>
    <property type="molecule type" value="Genomic_DNA"/>
</dbReference>
<evidence type="ECO:0000256" key="2">
    <source>
        <dbReference type="ARBA" id="ARBA00023002"/>
    </source>
</evidence>
<dbReference type="PANTHER" id="PTHR11835">
    <property type="entry name" value="DECARBOXYLATING DEHYDROGENASES-ISOCITRATE, ISOPROPYLMALATE, TARTRATE"/>
    <property type="match status" value="1"/>
</dbReference>
<comment type="similarity">
    <text evidence="1">Belongs to the isocitrate and isopropylmalate dehydrogenases family.</text>
</comment>
<evidence type="ECO:0000256" key="1">
    <source>
        <dbReference type="ARBA" id="ARBA00007769"/>
    </source>
</evidence>
<accession>A0A4Y7R7H8</accession>
<feature type="domain" description="Isopropylmalate dehydrogenase-like" evidence="3">
    <location>
        <begin position="3"/>
        <end position="51"/>
    </location>
</feature>
<comment type="caution">
    <text evidence="4">The sequence shown here is derived from an EMBL/GenBank/DDBJ whole genome shotgun (WGS) entry which is preliminary data.</text>
</comment>
<organism evidence="4 5">
    <name type="scientific">Pelotomaculum schinkii</name>
    <dbReference type="NCBI Taxonomy" id="78350"/>
    <lineage>
        <taxon>Bacteria</taxon>
        <taxon>Bacillati</taxon>
        <taxon>Bacillota</taxon>
        <taxon>Clostridia</taxon>
        <taxon>Eubacteriales</taxon>
        <taxon>Desulfotomaculaceae</taxon>
        <taxon>Pelotomaculum</taxon>
    </lineage>
</organism>
<dbReference type="GO" id="GO:0009027">
    <property type="term" value="F:tartrate dehydrogenase activity"/>
    <property type="evidence" value="ECO:0007669"/>
    <property type="project" value="UniProtKB-EC"/>
</dbReference>
<dbReference type="SUPFAM" id="SSF53659">
    <property type="entry name" value="Isocitrate/Isopropylmalate dehydrogenase-like"/>
    <property type="match status" value="1"/>
</dbReference>
<dbReference type="EC" id="1.1.1.93" evidence="4"/>
<dbReference type="GO" id="GO:0006102">
    <property type="term" value="P:isocitrate metabolic process"/>
    <property type="evidence" value="ECO:0007669"/>
    <property type="project" value="TreeGrafter"/>
</dbReference>
<dbReference type="GO" id="GO:0006099">
    <property type="term" value="P:tricarboxylic acid cycle"/>
    <property type="evidence" value="ECO:0007669"/>
    <property type="project" value="TreeGrafter"/>
</dbReference>
<dbReference type="Proteomes" id="UP000298324">
    <property type="component" value="Unassembled WGS sequence"/>
</dbReference>